<dbReference type="InterPro" id="IPR018928">
    <property type="entry name" value="HAP2/GCS1_dom"/>
</dbReference>
<dbReference type="PANTHER" id="PTHR31764:SF0">
    <property type="entry name" value="GENERATIVE CELL SPECIFIC-1_HAP2 DOMAIN-CONTAINING PROTEIN"/>
    <property type="match status" value="1"/>
</dbReference>
<feature type="transmembrane region" description="Helical" evidence="11">
    <location>
        <begin position="592"/>
        <end position="613"/>
    </location>
</feature>
<evidence type="ECO:0000256" key="2">
    <source>
        <dbReference type="ARBA" id="ARBA00010929"/>
    </source>
</evidence>
<feature type="transmembrane region" description="Helical" evidence="11">
    <location>
        <begin position="21"/>
        <end position="45"/>
    </location>
</feature>
<keyword evidence="9" id="KW-1015">Disulfide bond</keyword>
<dbReference type="EMBL" id="JBHFFA010000007">
    <property type="protein sequence ID" value="KAL2613599.1"/>
    <property type="molecule type" value="Genomic_DNA"/>
</dbReference>
<evidence type="ECO:0000313" key="14">
    <source>
        <dbReference type="Proteomes" id="UP001605036"/>
    </source>
</evidence>
<comment type="subcellular location">
    <subcellularLocation>
        <location evidence="1">Cell membrane</location>
        <topology evidence="1">Single-pass type I membrane protein</topology>
    </subcellularLocation>
</comment>
<comment type="similarity">
    <text evidence="2">Belongs to the HAP2/GCS1 family.</text>
</comment>
<evidence type="ECO:0000256" key="3">
    <source>
        <dbReference type="ARBA" id="ARBA00022475"/>
    </source>
</evidence>
<keyword evidence="7" id="KW-0446">Lipid-binding</keyword>
<evidence type="ECO:0000256" key="9">
    <source>
        <dbReference type="ARBA" id="ARBA00023157"/>
    </source>
</evidence>
<evidence type="ECO:0000256" key="7">
    <source>
        <dbReference type="ARBA" id="ARBA00023121"/>
    </source>
</evidence>
<dbReference type="GO" id="GO:0008289">
    <property type="term" value="F:lipid binding"/>
    <property type="evidence" value="ECO:0007669"/>
    <property type="project" value="UniProtKB-KW"/>
</dbReference>
<keyword evidence="6 11" id="KW-1133">Transmembrane helix</keyword>
<keyword evidence="5" id="KW-0732">Signal</keyword>
<comment type="caution">
    <text evidence="13">The sequence shown here is derived from an EMBL/GenBank/DDBJ whole genome shotgun (WGS) entry which is preliminary data.</text>
</comment>
<evidence type="ECO:0000256" key="11">
    <source>
        <dbReference type="SAM" id="Phobius"/>
    </source>
</evidence>
<evidence type="ECO:0000256" key="4">
    <source>
        <dbReference type="ARBA" id="ARBA00022692"/>
    </source>
</evidence>
<evidence type="ECO:0000256" key="1">
    <source>
        <dbReference type="ARBA" id="ARBA00004251"/>
    </source>
</evidence>
<keyword evidence="3" id="KW-1003">Cell membrane</keyword>
<evidence type="ECO:0000313" key="13">
    <source>
        <dbReference type="EMBL" id="KAL2613599.1"/>
    </source>
</evidence>
<dbReference type="Pfam" id="PF10699">
    <property type="entry name" value="HAP2-GCS1"/>
    <property type="match status" value="1"/>
</dbReference>
<reference evidence="13 14" key="1">
    <citation type="submission" date="2024-09" db="EMBL/GenBank/DDBJ databases">
        <title>Chromosome-scale assembly of Riccia fluitans.</title>
        <authorList>
            <person name="Paukszto L."/>
            <person name="Sawicki J."/>
            <person name="Karawczyk K."/>
            <person name="Piernik-Szablinska J."/>
            <person name="Szczecinska M."/>
            <person name="Mazdziarz M."/>
        </authorList>
    </citation>
    <scope>NUCLEOTIDE SEQUENCE [LARGE SCALE GENOMIC DNA]</scope>
    <source>
        <strain evidence="13">Rf_01</strain>
        <tissue evidence="13">Aerial parts of the thallus</tissue>
    </source>
</reference>
<dbReference type="InterPro" id="IPR040326">
    <property type="entry name" value="HAP2/GCS1"/>
</dbReference>
<evidence type="ECO:0000256" key="10">
    <source>
        <dbReference type="ARBA" id="ARBA00023279"/>
    </source>
</evidence>
<dbReference type="PANTHER" id="PTHR31764">
    <property type="entry name" value="PROTEIN HAPLESS 2"/>
    <property type="match status" value="1"/>
</dbReference>
<keyword evidence="8 11" id="KW-0472">Membrane</keyword>
<name>A0ABD1XXD5_9MARC</name>
<gene>
    <name evidence="13" type="ORF">R1flu_025291</name>
</gene>
<keyword evidence="14" id="KW-1185">Reference proteome</keyword>
<feature type="domain" description="Generative cell specific-1/HAP2" evidence="12">
    <location>
        <begin position="63"/>
        <end position="588"/>
    </location>
</feature>
<protein>
    <recommendedName>
        <fullName evidence="12">Generative cell specific-1/HAP2 domain-containing protein</fullName>
    </recommendedName>
</protein>
<evidence type="ECO:0000259" key="12">
    <source>
        <dbReference type="Pfam" id="PF10699"/>
    </source>
</evidence>
<evidence type="ECO:0000256" key="5">
    <source>
        <dbReference type="ARBA" id="ARBA00022729"/>
    </source>
</evidence>
<accession>A0ABD1XXD5</accession>
<keyword evidence="10" id="KW-0278">Fertilization</keyword>
<dbReference type="GO" id="GO:0005886">
    <property type="term" value="C:plasma membrane"/>
    <property type="evidence" value="ECO:0007669"/>
    <property type="project" value="UniProtKB-SubCell"/>
</dbReference>
<evidence type="ECO:0000256" key="6">
    <source>
        <dbReference type="ARBA" id="ARBA00022989"/>
    </source>
</evidence>
<dbReference type="AlphaFoldDB" id="A0ABD1XXD5"/>
<proteinExistence type="inferred from homology"/>
<dbReference type="GO" id="GO:0007338">
    <property type="term" value="P:single fertilization"/>
    <property type="evidence" value="ECO:0007669"/>
    <property type="project" value="UniProtKB-KW"/>
</dbReference>
<keyword evidence="4 11" id="KW-0812">Transmembrane</keyword>
<evidence type="ECO:0000256" key="8">
    <source>
        <dbReference type="ARBA" id="ARBA00023136"/>
    </source>
</evidence>
<sequence>MCIRGNGRRAGKTPQVLMENQIIILISSLVIKLLVHGVGGSILAVGKIDQCVRVKNDWTLADINCTQKIIVTLTVVSNSKGESDTIQAFLTDVNDEKGENRRFTQPYKIVVQKSPVQYRFPLEYIQNYNGQPYEYAAVAVNCKDDENDENPSCGWMNNKDGRIKDSQGFCCTCSYKEGRSRWFGRKGSKRRFDVKCNAFLKFFGKNNGSCHCLRMSDRWYPTFKVVEHLLYFTIDVKITLMDATQGADLVELDDLTETLRVEPSALFAINEDRNVRVRLQGDLQNYRQAPMIYDRYLSIPYVVNTNNYEPDPFNWLLVEKGRYANEGDRTCDKIGTSYTAFRYQPGACAREAQSCLANQLDALKKIDVDRRNAGLRPLYSITQYGIINTYQERGLSLQATDSLTSILTLELTADNVTFFINKSPGKILKAEIKNFEAFSRNGVLSVEVKNIGDLSADFMITFSNCSDGILPPNALPLSLPLPAVVTSFQFQLHTTDDKALTRTCRLNLLDAVGDVTDTSQITFATTTTKYDNKSQDFIGEPKKLKNETGGWDFGLGWLGGLDFFGWLKLMSCDECHLPNIFCFIFNFCWGELISIISSIVTVVLVGVGIYLLWSSGLLMPLIRLLFLPLRICCSLTSSVVKSSAQSKSRRDSDDSSNG</sequence>
<dbReference type="Proteomes" id="UP001605036">
    <property type="component" value="Unassembled WGS sequence"/>
</dbReference>
<organism evidence="13 14">
    <name type="scientific">Riccia fluitans</name>
    <dbReference type="NCBI Taxonomy" id="41844"/>
    <lineage>
        <taxon>Eukaryota</taxon>
        <taxon>Viridiplantae</taxon>
        <taxon>Streptophyta</taxon>
        <taxon>Embryophyta</taxon>
        <taxon>Marchantiophyta</taxon>
        <taxon>Marchantiopsida</taxon>
        <taxon>Marchantiidae</taxon>
        <taxon>Marchantiales</taxon>
        <taxon>Ricciaceae</taxon>
        <taxon>Riccia</taxon>
    </lineage>
</organism>